<reference evidence="1" key="1">
    <citation type="submission" date="2023-03" db="EMBL/GenBank/DDBJ databases">
        <authorList>
            <person name="Julca I."/>
        </authorList>
    </citation>
    <scope>NUCLEOTIDE SEQUENCE</scope>
</reference>
<keyword evidence="2" id="KW-1185">Reference proteome</keyword>
<accession>A0AAV1D597</accession>
<dbReference type="PANTHER" id="PTHR37909:SF1">
    <property type="entry name" value="S-ADENOSYL-L-METHIONINE-DEPENDENT METHYLTRANSFERASES SUPERFAMILY PROTEIN"/>
    <property type="match status" value="1"/>
</dbReference>
<dbReference type="AlphaFoldDB" id="A0AAV1D597"/>
<protein>
    <submittedName>
        <fullName evidence="1">OLC1v1001425C1</fullName>
    </submittedName>
</protein>
<gene>
    <name evidence="1" type="ORF">OLC1_LOCUS12255</name>
</gene>
<evidence type="ECO:0000313" key="2">
    <source>
        <dbReference type="Proteomes" id="UP001161247"/>
    </source>
</evidence>
<dbReference type="Proteomes" id="UP001161247">
    <property type="component" value="Chromosome 4"/>
</dbReference>
<sequence>MGKATPATTTAKSLLLRAYSLGKYTASKSIVEPKNDGIVEHEIKSDDHYGFGPVCPEAVDHQNPNPKLLRQIIIDRVFRGVSPYSDFPPPHVENLLQPSNIRGWGSTAAVFRNLIQKVRPKIIIEVGTFLGMSALHMVELTRELGLHDTQIICVDDFRGWPLLQEDREIRILNGDVMLLYQFMQNVIQANASESVIFLPSATGLGLDSFCQWGVYGDLIEVDAGHDFHSAWTDINLAYKILRPGGLLFGHDYFNQVDNRGVQRAVDLFAKIKNLRVETDGEHWILYDRSVEN</sequence>
<dbReference type="PANTHER" id="PTHR37909">
    <property type="entry name" value="S-ADENOSYL-L-METHIONINE-DEPENDENT METHYLTRANSFERASES SUPERFAMILY PROTEIN"/>
    <property type="match status" value="1"/>
</dbReference>
<organism evidence="1 2">
    <name type="scientific">Oldenlandia corymbosa var. corymbosa</name>
    <dbReference type="NCBI Taxonomy" id="529605"/>
    <lineage>
        <taxon>Eukaryota</taxon>
        <taxon>Viridiplantae</taxon>
        <taxon>Streptophyta</taxon>
        <taxon>Embryophyta</taxon>
        <taxon>Tracheophyta</taxon>
        <taxon>Spermatophyta</taxon>
        <taxon>Magnoliopsida</taxon>
        <taxon>eudicotyledons</taxon>
        <taxon>Gunneridae</taxon>
        <taxon>Pentapetalae</taxon>
        <taxon>asterids</taxon>
        <taxon>lamiids</taxon>
        <taxon>Gentianales</taxon>
        <taxon>Rubiaceae</taxon>
        <taxon>Rubioideae</taxon>
        <taxon>Spermacoceae</taxon>
        <taxon>Hedyotis-Oldenlandia complex</taxon>
        <taxon>Oldenlandia</taxon>
    </lineage>
</organism>
<dbReference type="EMBL" id="OX459121">
    <property type="protein sequence ID" value="CAI9103015.1"/>
    <property type="molecule type" value="Genomic_DNA"/>
</dbReference>
<dbReference type="Gene3D" id="3.40.50.150">
    <property type="entry name" value="Vaccinia Virus protein VP39"/>
    <property type="match status" value="1"/>
</dbReference>
<name>A0AAV1D597_OLDCO</name>
<dbReference type="Pfam" id="PF13578">
    <property type="entry name" value="Methyltransf_24"/>
    <property type="match status" value="1"/>
</dbReference>
<dbReference type="SUPFAM" id="SSF53335">
    <property type="entry name" value="S-adenosyl-L-methionine-dependent methyltransferases"/>
    <property type="match status" value="1"/>
</dbReference>
<evidence type="ECO:0000313" key="1">
    <source>
        <dbReference type="EMBL" id="CAI9103015.1"/>
    </source>
</evidence>
<dbReference type="InterPro" id="IPR029063">
    <property type="entry name" value="SAM-dependent_MTases_sf"/>
</dbReference>
<proteinExistence type="predicted"/>